<comment type="caution">
    <text evidence="2">The sequence shown here is derived from an EMBL/GenBank/DDBJ whole genome shotgun (WGS) entry which is preliminary data.</text>
</comment>
<feature type="transmembrane region" description="Helical" evidence="1">
    <location>
        <begin position="34"/>
        <end position="50"/>
    </location>
</feature>
<evidence type="ECO:0000256" key="1">
    <source>
        <dbReference type="SAM" id="Phobius"/>
    </source>
</evidence>
<keyword evidence="1" id="KW-0812">Transmembrane</keyword>
<evidence type="ECO:0000313" key="3">
    <source>
        <dbReference type="Proteomes" id="UP000230906"/>
    </source>
</evidence>
<gene>
    <name evidence="2" type="ORF">COV09_00250</name>
</gene>
<reference evidence="2 3" key="1">
    <citation type="submission" date="2017-09" db="EMBL/GenBank/DDBJ databases">
        <title>Depth-based differentiation of microbial function through sediment-hosted aquifers and enrichment of novel symbionts in the deep terrestrial subsurface.</title>
        <authorList>
            <person name="Probst A.J."/>
            <person name="Ladd B."/>
            <person name="Jarett J.K."/>
            <person name="Geller-Mcgrath D.E."/>
            <person name="Sieber C.M."/>
            <person name="Emerson J.B."/>
            <person name="Anantharaman K."/>
            <person name="Thomas B.C."/>
            <person name="Malmstrom R."/>
            <person name="Stieglmeier M."/>
            <person name="Klingl A."/>
            <person name="Woyke T."/>
            <person name="Ryan C.M."/>
            <person name="Banfield J.F."/>
        </authorList>
    </citation>
    <scope>NUCLEOTIDE SEQUENCE [LARGE SCALE GENOMIC DNA]</scope>
    <source>
        <strain evidence="2">CG10_big_fil_rev_8_21_14_0_10_50_13</strain>
    </source>
</reference>
<proteinExistence type="predicted"/>
<accession>A0A2H0RGJ0</accession>
<evidence type="ECO:0000313" key="2">
    <source>
        <dbReference type="EMBL" id="PIR45659.1"/>
    </source>
</evidence>
<keyword evidence="1" id="KW-1133">Transmembrane helix</keyword>
<dbReference type="AlphaFoldDB" id="A0A2H0RGJ0"/>
<dbReference type="Proteomes" id="UP000230906">
    <property type="component" value="Unassembled WGS sequence"/>
</dbReference>
<protein>
    <submittedName>
        <fullName evidence="2">Uncharacterized protein</fullName>
    </submittedName>
</protein>
<dbReference type="EMBL" id="PCYJ01000005">
    <property type="protein sequence ID" value="PIR45659.1"/>
    <property type="molecule type" value="Genomic_DNA"/>
</dbReference>
<keyword evidence="1" id="KW-0472">Membrane</keyword>
<sequence>MKSVWRSRATAILAALILLITLFAGFPGWLERIFYALLALAIILLGLAGNRPEDHYVEQSPSDQPRV</sequence>
<organism evidence="2 3">
    <name type="scientific">Candidatus Vogelbacteria bacterium CG10_big_fil_rev_8_21_14_0_10_50_13</name>
    <dbReference type="NCBI Taxonomy" id="1975044"/>
    <lineage>
        <taxon>Bacteria</taxon>
        <taxon>Candidatus Vogeliibacteriota</taxon>
    </lineage>
</organism>
<name>A0A2H0RGJ0_9BACT</name>